<dbReference type="EMBL" id="CAJVPP010003113">
    <property type="protein sequence ID" value="CAG8620841.1"/>
    <property type="molecule type" value="Genomic_DNA"/>
</dbReference>
<organism evidence="1 2">
    <name type="scientific">Funneliformis mosseae</name>
    <name type="common">Endomycorrhizal fungus</name>
    <name type="synonym">Glomus mosseae</name>
    <dbReference type="NCBI Taxonomy" id="27381"/>
    <lineage>
        <taxon>Eukaryota</taxon>
        <taxon>Fungi</taxon>
        <taxon>Fungi incertae sedis</taxon>
        <taxon>Mucoromycota</taxon>
        <taxon>Glomeromycotina</taxon>
        <taxon>Glomeromycetes</taxon>
        <taxon>Glomerales</taxon>
        <taxon>Glomeraceae</taxon>
        <taxon>Funneliformis</taxon>
    </lineage>
</organism>
<comment type="caution">
    <text evidence="1">The sequence shown here is derived from an EMBL/GenBank/DDBJ whole genome shotgun (WGS) entry which is preliminary data.</text>
</comment>
<dbReference type="Proteomes" id="UP000789375">
    <property type="component" value="Unassembled WGS sequence"/>
</dbReference>
<evidence type="ECO:0000313" key="2">
    <source>
        <dbReference type="Proteomes" id="UP000789375"/>
    </source>
</evidence>
<sequence length="113" mass="12781">MVKVLEKLIKKDHKNAEKGDPTTLNTIIVLKEMKVDSIRTNLMIKKNNPSEKYGNLLHIATPLSALHGCNLFHEDFHKRKPYFARSKSCLCDLGLSRSPDHSNNPDTIFGVIP</sequence>
<evidence type="ECO:0000313" key="1">
    <source>
        <dbReference type="EMBL" id="CAG8620841.1"/>
    </source>
</evidence>
<protein>
    <submittedName>
        <fullName evidence="1">1817_t:CDS:1</fullName>
    </submittedName>
</protein>
<reference evidence="1" key="1">
    <citation type="submission" date="2021-06" db="EMBL/GenBank/DDBJ databases">
        <authorList>
            <person name="Kallberg Y."/>
            <person name="Tangrot J."/>
            <person name="Rosling A."/>
        </authorList>
    </citation>
    <scope>NUCLEOTIDE SEQUENCE</scope>
    <source>
        <strain evidence="1">87-6 pot B 2015</strain>
    </source>
</reference>
<name>A0A9N9GRR3_FUNMO</name>
<dbReference type="AlphaFoldDB" id="A0A9N9GRR3"/>
<accession>A0A9N9GRR3</accession>
<proteinExistence type="predicted"/>
<keyword evidence="2" id="KW-1185">Reference proteome</keyword>
<gene>
    <name evidence="1" type="ORF">FMOSSE_LOCUS9974</name>
</gene>